<keyword evidence="1" id="KW-0812">Transmembrane</keyword>
<feature type="transmembrane region" description="Helical" evidence="1">
    <location>
        <begin position="204"/>
        <end position="229"/>
    </location>
</feature>
<dbReference type="EMBL" id="CP058561">
    <property type="protein sequence ID" value="QUH28536.1"/>
    <property type="molecule type" value="Genomic_DNA"/>
</dbReference>
<evidence type="ECO:0000313" key="3">
    <source>
        <dbReference type="Proteomes" id="UP000677305"/>
    </source>
</evidence>
<keyword evidence="1" id="KW-0472">Membrane</keyword>
<feature type="transmembrane region" description="Helical" evidence="1">
    <location>
        <begin position="154"/>
        <end position="173"/>
    </location>
</feature>
<organism evidence="2 3">
    <name type="scientific">Vallitalea guaymasensis</name>
    <dbReference type="NCBI Taxonomy" id="1185412"/>
    <lineage>
        <taxon>Bacteria</taxon>
        <taxon>Bacillati</taxon>
        <taxon>Bacillota</taxon>
        <taxon>Clostridia</taxon>
        <taxon>Lachnospirales</taxon>
        <taxon>Vallitaleaceae</taxon>
        <taxon>Vallitalea</taxon>
    </lineage>
</organism>
<proteinExistence type="predicted"/>
<reference evidence="2 3" key="1">
    <citation type="submission" date="2020-07" db="EMBL/GenBank/DDBJ databases">
        <title>Vallitalea guaymasensis genome.</title>
        <authorList>
            <person name="Postec A."/>
        </authorList>
    </citation>
    <scope>NUCLEOTIDE SEQUENCE [LARGE SCALE GENOMIC DNA]</scope>
    <source>
        <strain evidence="2 3">Ra1766G1</strain>
    </source>
</reference>
<dbReference type="Proteomes" id="UP000677305">
    <property type="component" value="Chromosome"/>
</dbReference>
<dbReference type="KEGG" id="vgu:HYG85_06195"/>
<feature type="transmembrane region" description="Helical" evidence="1">
    <location>
        <begin position="62"/>
        <end position="89"/>
    </location>
</feature>
<evidence type="ECO:0008006" key="4">
    <source>
        <dbReference type="Google" id="ProtNLM"/>
    </source>
</evidence>
<gene>
    <name evidence="2" type="ORF">HYG85_06195</name>
</gene>
<keyword evidence="3" id="KW-1185">Reference proteome</keyword>
<sequence>MKTNTTAMIQEANPKKWKSIYRITGILIIIMLIIIPVQVIIFALSPHPKTVEGWLELFENSWILGLVHFDILYIINNVILAVIYFSVYLTLKKRNLTLITLALILGFLGIASYLSSNKAIEMLFISKEYYLASSDIQQNILLSSAKNMILEWKGTAYVIYYILNCIALYLISISMLNSSIYSKLIAIVGLISAFFMMIPANFGYIGIIFSLVSLIPWYIFCVLLAKVFFKLSNCNQKSETIT</sequence>
<dbReference type="AlphaFoldDB" id="A0A8J8M8X6"/>
<protein>
    <recommendedName>
        <fullName evidence="4">DUF4386 family protein</fullName>
    </recommendedName>
</protein>
<evidence type="ECO:0000313" key="2">
    <source>
        <dbReference type="EMBL" id="QUH28536.1"/>
    </source>
</evidence>
<evidence type="ECO:0000256" key="1">
    <source>
        <dbReference type="SAM" id="Phobius"/>
    </source>
</evidence>
<accession>A0A8J8M8X6</accession>
<name>A0A8J8M8X6_9FIRM</name>
<keyword evidence="1" id="KW-1133">Transmembrane helix</keyword>
<feature type="transmembrane region" description="Helical" evidence="1">
    <location>
        <begin position="96"/>
        <end position="114"/>
    </location>
</feature>
<dbReference type="RefSeq" id="WP_212692762.1">
    <property type="nucleotide sequence ID" value="NZ_CP058561.1"/>
</dbReference>
<feature type="transmembrane region" description="Helical" evidence="1">
    <location>
        <begin position="20"/>
        <end position="42"/>
    </location>
</feature>
<feature type="transmembrane region" description="Helical" evidence="1">
    <location>
        <begin position="180"/>
        <end position="198"/>
    </location>
</feature>